<organism evidence="1 2">
    <name type="scientific">Aplosporella prunicola CBS 121167</name>
    <dbReference type="NCBI Taxonomy" id="1176127"/>
    <lineage>
        <taxon>Eukaryota</taxon>
        <taxon>Fungi</taxon>
        <taxon>Dikarya</taxon>
        <taxon>Ascomycota</taxon>
        <taxon>Pezizomycotina</taxon>
        <taxon>Dothideomycetes</taxon>
        <taxon>Dothideomycetes incertae sedis</taxon>
        <taxon>Botryosphaeriales</taxon>
        <taxon>Aplosporellaceae</taxon>
        <taxon>Aplosporella</taxon>
    </lineage>
</organism>
<dbReference type="EMBL" id="ML995502">
    <property type="protein sequence ID" value="KAF2137530.1"/>
    <property type="molecule type" value="Genomic_DNA"/>
</dbReference>
<accession>A0A6A6B0I1</accession>
<gene>
    <name evidence="1" type="ORF">K452DRAFT_102018</name>
</gene>
<dbReference type="GeneID" id="54292401"/>
<dbReference type="RefSeq" id="XP_033393245.1">
    <property type="nucleotide sequence ID" value="XM_033534911.1"/>
</dbReference>
<dbReference type="Proteomes" id="UP000799438">
    <property type="component" value="Unassembled WGS sequence"/>
</dbReference>
<evidence type="ECO:0000313" key="1">
    <source>
        <dbReference type="EMBL" id="KAF2137530.1"/>
    </source>
</evidence>
<keyword evidence="2" id="KW-1185">Reference proteome</keyword>
<protein>
    <submittedName>
        <fullName evidence="1">Uncharacterized protein</fullName>
    </submittedName>
</protein>
<proteinExistence type="predicted"/>
<name>A0A6A6B0I1_9PEZI</name>
<evidence type="ECO:0000313" key="2">
    <source>
        <dbReference type="Proteomes" id="UP000799438"/>
    </source>
</evidence>
<dbReference type="AlphaFoldDB" id="A0A6A6B0I1"/>
<sequence>MDRQTDGCSLMCGRRVHTYMHRWDSVLYRIQSLSHSVTQSAIHACVHTYIPTAPTPPKPKP</sequence>
<reference evidence="1" key="1">
    <citation type="journal article" date="2020" name="Stud. Mycol.">
        <title>101 Dothideomycetes genomes: a test case for predicting lifestyles and emergence of pathogens.</title>
        <authorList>
            <person name="Haridas S."/>
            <person name="Albert R."/>
            <person name="Binder M."/>
            <person name="Bloem J."/>
            <person name="Labutti K."/>
            <person name="Salamov A."/>
            <person name="Andreopoulos B."/>
            <person name="Baker S."/>
            <person name="Barry K."/>
            <person name="Bills G."/>
            <person name="Bluhm B."/>
            <person name="Cannon C."/>
            <person name="Castanera R."/>
            <person name="Culley D."/>
            <person name="Daum C."/>
            <person name="Ezra D."/>
            <person name="Gonzalez J."/>
            <person name="Henrissat B."/>
            <person name="Kuo A."/>
            <person name="Liang C."/>
            <person name="Lipzen A."/>
            <person name="Lutzoni F."/>
            <person name="Magnuson J."/>
            <person name="Mondo S."/>
            <person name="Nolan M."/>
            <person name="Ohm R."/>
            <person name="Pangilinan J."/>
            <person name="Park H.-J."/>
            <person name="Ramirez L."/>
            <person name="Alfaro M."/>
            <person name="Sun H."/>
            <person name="Tritt A."/>
            <person name="Yoshinaga Y."/>
            <person name="Zwiers L.-H."/>
            <person name="Turgeon B."/>
            <person name="Goodwin S."/>
            <person name="Spatafora J."/>
            <person name="Crous P."/>
            <person name="Grigoriev I."/>
        </authorList>
    </citation>
    <scope>NUCLEOTIDE SEQUENCE</scope>
    <source>
        <strain evidence="1">CBS 121167</strain>
    </source>
</reference>